<name>A0ABS3Y4T9_9ACTN</name>
<evidence type="ECO:0000313" key="1">
    <source>
        <dbReference type="EMBL" id="MBO8202677.1"/>
    </source>
</evidence>
<dbReference type="RefSeq" id="WP_209214197.1">
    <property type="nucleotide sequence ID" value="NZ_JAFFZM010000027.1"/>
</dbReference>
<protein>
    <recommendedName>
        <fullName evidence="3">Transcriptional regulator</fullName>
    </recommendedName>
</protein>
<comment type="caution">
    <text evidence="1">The sequence shown here is derived from an EMBL/GenBank/DDBJ whole genome shotgun (WGS) entry which is preliminary data.</text>
</comment>
<reference evidence="1 2" key="1">
    <citation type="submission" date="2021-02" db="EMBL/GenBank/DDBJ databases">
        <title>Streptomyces spirodelae sp. nov., isolated from duckweed.</title>
        <authorList>
            <person name="Saimee Y."/>
            <person name="Duangmal K."/>
        </authorList>
    </citation>
    <scope>NUCLEOTIDE SEQUENCE [LARGE SCALE GENOMIC DNA]</scope>
    <source>
        <strain evidence="1 2">DSM 42105</strain>
    </source>
</reference>
<dbReference type="GeneID" id="96263046"/>
<keyword evidence="2" id="KW-1185">Reference proteome</keyword>
<evidence type="ECO:0000313" key="2">
    <source>
        <dbReference type="Proteomes" id="UP000721954"/>
    </source>
</evidence>
<accession>A0ABS3Y4T9</accession>
<gene>
    <name evidence="1" type="ORF">JW613_31005</name>
</gene>
<dbReference type="EMBL" id="JAFFZM010000027">
    <property type="protein sequence ID" value="MBO8202677.1"/>
    <property type="molecule type" value="Genomic_DNA"/>
</dbReference>
<proteinExistence type="predicted"/>
<organism evidence="1 2">
    <name type="scientific">Streptomyces smyrnaeus</name>
    <dbReference type="NCBI Taxonomy" id="1387713"/>
    <lineage>
        <taxon>Bacteria</taxon>
        <taxon>Bacillati</taxon>
        <taxon>Actinomycetota</taxon>
        <taxon>Actinomycetes</taxon>
        <taxon>Kitasatosporales</taxon>
        <taxon>Streptomycetaceae</taxon>
        <taxon>Streptomyces</taxon>
    </lineage>
</organism>
<evidence type="ECO:0008006" key="3">
    <source>
        <dbReference type="Google" id="ProtNLM"/>
    </source>
</evidence>
<dbReference type="Proteomes" id="UP000721954">
    <property type="component" value="Unassembled WGS sequence"/>
</dbReference>
<sequence length="109" mass="11868">MSRKGIGYAAARPYAVVDSLAELHGPTSGEVCLPHRLDWGPPYTYDLADAGEVAVMYETVIREALNPADLAAFLDADTLRALWPSLFLPTPARALWEARFPQLRQAAAA</sequence>